<reference evidence="1 2" key="1">
    <citation type="journal article" date="2021" name="Elife">
        <title>Chloroplast acquisition without the gene transfer in kleptoplastic sea slugs, Plakobranchus ocellatus.</title>
        <authorList>
            <person name="Maeda T."/>
            <person name="Takahashi S."/>
            <person name="Yoshida T."/>
            <person name="Shimamura S."/>
            <person name="Takaki Y."/>
            <person name="Nagai Y."/>
            <person name="Toyoda A."/>
            <person name="Suzuki Y."/>
            <person name="Arimoto A."/>
            <person name="Ishii H."/>
            <person name="Satoh N."/>
            <person name="Nishiyama T."/>
            <person name="Hasebe M."/>
            <person name="Maruyama T."/>
            <person name="Minagawa J."/>
            <person name="Obokata J."/>
            <person name="Shigenobu S."/>
        </authorList>
    </citation>
    <scope>NUCLEOTIDE SEQUENCE [LARGE SCALE GENOMIC DNA]</scope>
</reference>
<dbReference type="EMBL" id="BLXT01000492">
    <property type="protein sequence ID" value="GFN77519.1"/>
    <property type="molecule type" value="Genomic_DNA"/>
</dbReference>
<comment type="caution">
    <text evidence="1">The sequence shown here is derived from an EMBL/GenBank/DDBJ whole genome shotgun (WGS) entry which is preliminary data.</text>
</comment>
<gene>
    <name evidence="1" type="ORF">PoB_000402500</name>
</gene>
<dbReference type="AlphaFoldDB" id="A0AAV3Y3V7"/>
<protein>
    <submittedName>
        <fullName evidence="1">Uncharacterized protein</fullName>
    </submittedName>
</protein>
<evidence type="ECO:0000313" key="2">
    <source>
        <dbReference type="Proteomes" id="UP000735302"/>
    </source>
</evidence>
<organism evidence="1 2">
    <name type="scientific">Plakobranchus ocellatus</name>
    <dbReference type="NCBI Taxonomy" id="259542"/>
    <lineage>
        <taxon>Eukaryota</taxon>
        <taxon>Metazoa</taxon>
        <taxon>Spiralia</taxon>
        <taxon>Lophotrochozoa</taxon>
        <taxon>Mollusca</taxon>
        <taxon>Gastropoda</taxon>
        <taxon>Heterobranchia</taxon>
        <taxon>Euthyneura</taxon>
        <taxon>Panpulmonata</taxon>
        <taxon>Sacoglossa</taxon>
        <taxon>Placobranchoidea</taxon>
        <taxon>Plakobranchidae</taxon>
        <taxon>Plakobranchus</taxon>
    </lineage>
</organism>
<keyword evidence="2" id="KW-1185">Reference proteome</keyword>
<evidence type="ECO:0000313" key="1">
    <source>
        <dbReference type="EMBL" id="GFN77519.1"/>
    </source>
</evidence>
<proteinExistence type="predicted"/>
<sequence>MTPFGQNIKSGVSLGQNIKSGVSLGQNIKSSVSLGQNIKSIVLLAEWPSASSNIHRNEKRVGKFHSPIYLASRPKWGVGSTVDSESTLKSAGTHLWRIRVPQPAPWPDEGPESLRSPCGLAIYKKQTMPENVYKRRRGKIILTLIVTS</sequence>
<dbReference type="Proteomes" id="UP000735302">
    <property type="component" value="Unassembled WGS sequence"/>
</dbReference>
<name>A0AAV3Y3V7_9GAST</name>
<accession>A0AAV3Y3V7</accession>